<evidence type="ECO:0000313" key="10">
    <source>
        <dbReference type="Proteomes" id="UP000265882"/>
    </source>
</evidence>
<comment type="caution">
    <text evidence="9">The sequence shown here is derived from an EMBL/GenBank/DDBJ whole genome shotgun (WGS) entry which is preliminary data.</text>
</comment>
<keyword evidence="6" id="KW-0804">Transcription</keyword>
<feature type="binding site" evidence="7">
    <location>
        <position position="126"/>
    </location>
    <ligand>
        <name>Zn(2+)</name>
        <dbReference type="ChEBI" id="CHEBI:29105"/>
    </ligand>
</feature>
<dbReference type="GO" id="GO:0003700">
    <property type="term" value="F:DNA-binding transcription factor activity"/>
    <property type="evidence" value="ECO:0007669"/>
    <property type="project" value="InterPro"/>
</dbReference>
<sequence length="137" mass="15852">MSSSRQLRMTRQRQTILEELRSAGSHPSADEVYARVRKRLPHISLGTIYRNLEILCEHGLAKKLEYGQRRYDGRLENHYHVRCLRCGNIQDVQAGRLSELEQNIGRETDFIIVGHRLEFIGICPDCHRKEPDAGILS</sequence>
<evidence type="ECO:0000256" key="5">
    <source>
        <dbReference type="ARBA" id="ARBA00023125"/>
    </source>
</evidence>
<keyword evidence="4" id="KW-0805">Transcription regulation</keyword>
<evidence type="ECO:0000256" key="8">
    <source>
        <dbReference type="PIRSR" id="PIRSR602481-2"/>
    </source>
</evidence>
<evidence type="ECO:0000256" key="3">
    <source>
        <dbReference type="ARBA" id="ARBA00022833"/>
    </source>
</evidence>
<evidence type="ECO:0000256" key="7">
    <source>
        <dbReference type="PIRSR" id="PIRSR602481-1"/>
    </source>
</evidence>
<proteinExistence type="inferred from homology"/>
<dbReference type="GO" id="GO:0045892">
    <property type="term" value="P:negative regulation of DNA-templated transcription"/>
    <property type="evidence" value="ECO:0007669"/>
    <property type="project" value="TreeGrafter"/>
</dbReference>
<dbReference type="SUPFAM" id="SSF46785">
    <property type="entry name" value="Winged helix' DNA-binding domain"/>
    <property type="match status" value="1"/>
</dbReference>
<evidence type="ECO:0000313" key="9">
    <source>
        <dbReference type="EMBL" id="RJP16197.1"/>
    </source>
</evidence>
<evidence type="ECO:0000256" key="2">
    <source>
        <dbReference type="ARBA" id="ARBA00022491"/>
    </source>
</evidence>
<feature type="binding site" evidence="7">
    <location>
        <position position="86"/>
    </location>
    <ligand>
        <name>Zn(2+)</name>
        <dbReference type="ChEBI" id="CHEBI:29105"/>
    </ligand>
</feature>
<feature type="binding site" evidence="7">
    <location>
        <position position="123"/>
    </location>
    <ligand>
        <name>Zn(2+)</name>
        <dbReference type="ChEBI" id="CHEBI:29105"/>
    </ligand>
</feature>
<dbReference type="GO" id="GO:0000976">
    <property type="term" value="F:transcription cis-regulatory region binding"/>
    <property type="evidence" value="ECO:0007669"/>
    <property type="project" value="TreeGrafter"/>
</dbReference>
<dbReference type="PANTHER" id="PTHR33202">
    <property type="entry name" value="ZINC UPTAKE REGULATION PROTEIN"/>
    <property type="match status" value="1"/>
</dbReference>
<comment type="cofactor">
    <cofactor evidence="7">
        <name>Zn(2+)</name>
        <dbReference type="ChEBI" id="CHEBI:29105"/>
    </cofactor>
    <text evidence="7">Binds 1 zinc ion per subunit.</text>
</comment>
<dbReference type="InterPro" id="IPR036390">
    <property type="entry name" value="WH_DNA-bd_sf"/>
</dbReference>
<dbReference type="EMBL" id="QZKU01000128">
    <property type="protein sequence ID" value="RJP16197.1"/>
    <property type="molecule type" value="Genomic_DNA"/>
</dbReference>
<feature type="binding site" evidence="8">
    <location>
        <position position="115"/>
    </location>
    <ligand>
        <name>Fe cation</name>
        <dbReference type="ChEBI" id="CHEBI:24875"/>
    </ligand>
</feature>
<feature type="binding site" evidence="7">
    <location>
        <position position="83"/>
    </location>
    <ligand>
        <name>Zn(2+)</name>
        <dbReference type="ChEBI" id="CHEBI:29105"/>
    </ligand>
</feature>
<dbReference type="Gene3D" id="1.10.10.10">
    <property type="entry name" value="Winged helix-like DNA-binding domain superfamily/Winged helix DNA-binding domain"/>
    <property type="match status" value="1"/>
</dbReference>
<dbReference type="CDD" id="cd07153">
    <property type="entry name" value="Fur_like"/>
    <property type="match status" value="1"/>
</dbReference>
<keyword evidence="5" id="KW-0238">DNA-binding</keyword>
<evidence type="ECO:0000256" key="4">
    <source>
        <dbReference type="ARBA" id="ARBA00023015"/>
    </source>
</evidence>
<keyword evidence="3 7" id="KW-0862">Zinc</keyword>
<gene>
    <name evidence="9" type="ORF">C4520_19515</name>
</gene>
<dbReference type="InterPro" id="IPR002481">
    <property type="entry name" value="FUR"/>
</dbReference>
<dbReference type="Pfam" id="PF01475">
    <property type="entry name" value="FUR"/>
    <property type="match status" value="1"/>
</dbReference>
<keyword evidence="7" id="KW-0479">Metal-binding</keyword>
<keyword evidence="2" id="KW-0678">Repressor</keyword>
<name>A0A3A4N2F7_ABYX5</name>
<comment type="cofactor">
    <cofactor evidence="8">
        <name>Mn(2+)</name>
        <dbReference type="ChEBI" id="CHEBI:29035"/>
    </cofactor>
    <cofactor evidence="8">
        <name>Fe(2+)</name>
        <dbReference type="ChEBI" id="CHEBI:29033"/>
    </cofactor>
    <text evidence="8">Binds 1 Mn(2+) or Fe(2+) ion per subunit.</text>
</comment>
<reference evidence="9 10" key="1">
    <citation type="journal article" date="2017" name="ISME J.">
        <title>Energy and carbon metabolisms in a deep terrestrial subsurface fluid microbial community.</title>
        <authorList>
            <person name="Momper L."/>
            <person name="Jungbluth S.P."/>
            <person name="Lee M.D."/>
            <person name="Amend J.P."/>
        </authorList>
    </citation>
    <scope>NUCLEOTIDE SEQUENCE [LARGE SCALE GENOMIC DNA]</scope>
    <source>
        <strain evidence="9">SURF_5</strain>
    </source>
</reference>
<protein>
    <submittedName>
        <fullName evidence="9">Transcriptional repressor</fullName>
    </submittedName>
</protein>
<dbReference type="GO" id="GO:0008270">
    <property type="term" value="F:zinc ion binding"/>
    <property type="evidence" value="ECO:0007669"/>
    <property type="project" value="TreeGrafter"/>
</dbReference>
<dbReference type="Gene3D" id="3.30.1490.190">
    <property type="match status" value="1"/>
</dbReference>
<comment type="similarity">
    <text evidence="1">Belongs to the Fur family.</text>
</comment>
<dbReference type="GO" id="GO:1900376">
    <property type="term" value="P:regulation of secondary metabolite biosynthetic process"/>
    <property type="evidence" value="ECO:0007669"/>
    <property type="project" value="TreeGrafter"/>
</dbReference>
<dbReference type="Proteomes" id="UP000265882">
    <property type="component" value="Unassembled WGS sequence"/>
</dbReference>
<keyword evidence="8" id="KW-0408">Iron</keyword>
<organism evidence="9 10">
    <name type="scientific">Abyssobacteria bacterium (strain SURF_5)</name>
    <dbReference type="NCBI Taxonomy" id="2093360"/>
    <lineage>
        <taxon>Bacteria</taxon>
        <taxon>Pseudomonadati</taxon>
        <taxon>Candidatus Hydrogenedentota</taxon>
        <taxon>Candidatus Abyssobacteria</taxon>
    </lineage>
</organism>
<evidence type="ECO:0000256" key="6">
    <source>
        <dbReference type="ARBA" id="ARBA00023163"/>
    </source>
</evidence>
<dbReference type="InterPro" id="IPR036388">
    <property type="entry name" value="WH-like_DNA-bd_sf"/>
</dbReference>
<dbReference type="PANTHER" id="PTHR33202:SF7">
    <property type="entry name" value="FERRIC UPTAKE REGULATION PROTEIN"/>
    <property type="match status" value="1"/>
</dbReference>
<dbReference type="AlphaFoldDB" id="A0A3A4N2F7"/>
<evidence type="ECO:0000256" key="1">
    <source>
        <dbReference type="ARBA" id="ARBA00007957"/>
    </source>
</evidence>
<dbReference type="InterPro" id="IPR043135">
    <property type="entry name" value="Fur_C"/>
</dbReference>
<accession>A0A3A4N2F7</accession>